<dbReference type="PROSITE" id="PS00856">
    <property type="entry name" value="GUANYLATE_KINASE_1"/>
    <property type="match status" value="1"/>
</dbReference>
<protein>
    <submittedName>
        <fullName evidence="7">Disks large 1 tumor suppressor protein</fullName>
    </submittedName>
</protein>
<keyword evidence="8" id="KW-1185">Reference proteome</keyword>
<dbReference type="InterPro" id="IPR001452">
    <property type="entry name" value="SH3_domain"/>
</dbReference>
<sequence length="532" mass="57933">MPPANKQLESAITHNQTGHVMDSNPLDHASMGLVARASSVDHFATVPRLTTTSKKTMTVRALFDYDPLTDTGLPSRGLPFNHGDILHVVNASDREWWQARKVTLMPTTAISALSSHDSTSGSISSSVIGQSPLGIIPSSERIERRHRIRSKRVNFFTKVTVIGGGCLHGPPTGTPGMTSTTITSGNALNHSAALPLHPPLTARASASGPGLSSQTRTPVNGTNGEGQSVLPSNSASLERSNAVSDTVDGEKKMRSNSLTLNLFKRFSGRGRRKENSISLSGSVHSTPMDMAYEAELGVVRSYEVMTPISINLTRPLLVFGPLKERVIDVLLQDPKFTSCVPHTSRPPRAGEVDGVDYHFVGSKTQMEELIRADRFIEVGQFQDHYYATSVDSVCQVLLSGRVCVLNVNLTAIKRLEHEGLYPISVLLKPISALHLRTIQRRLTEDQAKRSIDLALRLEADNWRLFSTIVVFDTIENAVSSIQRFVQLHNGPVIWVPSHCPLPRFSRGPIAPLGSQSSTLPRATPPILPATVR</sequence>
<dbReference type="InterPro" id="IPR036028">
    <property type="entry name" value="SH3-like_dom_sf"/>
</dbReference>
<dbReference type="InterPro" id="IPR008144">
    <property type="entry name" value="Guanylate_kin-like_dom"/>
</dbReference>
<evidence type="ECO:0000259" key="6">
    <source>
        <dbReference type="PROSITE" id="PS50052"/>
    </source>
</evidence>
<dbReference type="SUPFAM" id="SSF52540">
    <property type="entry name" value="P-loop containing nucleoside triphosphate hydrolases"/>
    <property type="match status" value="1"/>
</dbReference>
<dbReference type="Pfam" id="PF00018">
    <property type="entry name" value="SH3_1"/>
    <property type="match status" value="1"/>
</dbReference>
<dbReference type="AlphaFoldDB" id="A0A504Z3N1"/>
<dbReference type="InterPro" id="IPR027417">
    <property type="entry name" value="P-loop_NTPase"/>
</dbReference>
<evidence type="ECO:0000259" key="5">
    <source>
        <dbReference type="PROSITE" id="PS50002"/>
    </source>
</evidence>
<evidence type="ECO:0000313" key="8">
    <source>
        <dbReference type="Proteomes" id="UP000316759"/>
    </source>
</evidence>
<organism evidence="7 8">
    <name type="scientific">Fasciola gigantica</name>
    <name type="common">Giant liver fluke</name>
    <dbReference type="NCBI Taxonomy" id="46835"/>
    <lineage>
        <taxon>Eukaryota</taxon>
        <taxon>Metazoa</taxon>
        <taxon>Spiralia</taxon>
        <taxon>Lophotrochozoa</taxon>
        <taxon>Platyhelminthes</taxon>
        <taxon>Trematoda</taxon>
        <taxon>Digenea</taxon>
        <taxon>Plagiorchiida</taxon>
        <taxon>Echinostomata</taxon>
        <taxon>Echinostomatoidea</taxon>
        <taxon>Fasciolidae</taxon>
        <taxon>Fasciola</taxon>
    </lineage>
</organism>
<evidence type="ECO:0000256" key="1">
    <source>
        <dbReference type="ARBA" id="ARBA00007014"/>
    </source>
</evidence>
<evidence type="ECO:0000313" key="7">
    <source>
        <dbReference type="EMBL" id="TPP67041.1"/>
    </source>
</evidence>
<comment type="caution">
    <text evidence="7">The sequence shown here is derived from an EMBL/GenBank/DDBJ whole genome shotgun (WGS) entry which is preliminary data.</text>
</comment>
<feature type="region of interest" description="Disordered" evidence="4">
    <location>
        <begin position="512"/>
        <end position="532"/>
    </location>
</feature>
<dbReference type="CDD" id="cd11861">
    <property type="entry name" value="SH3_DLG-like"/>
    <property type="match status" value="1"/>
</dbReference>
<feature type="domain" description="SH3" evidence="5">
    <location>
        <begin position="54"/>
        <end position="133"/>
    </location>
</feature>
<dbReference type="Gene3D" id="2.30.30.40">
    <property type="entry name" value="SH3 Domains"/>
    <property type="match status" value="1"/>
</dbReference>
<dbReference type="InterPro" id="IPR050716">
    <property type="entry name" value="MAGUK"/>
</dbReference>
<evidence type="ECO:0000256" key="4">
    <source>
        <dbReference type="SAM" id="MobiDB-lite"/>
    </source>
</evidence>
<evidence type="ECO:0000256" key="2">
    <source>
        <dbReference type="ARBA" id="ARBA00022443"/>
    </source>
</evidence>
<dbReference type="Pfam" id="PF00625">
    <property type="entry name" value="Guanylate_kin"/>
    <property type="match status" value="1"/>
</dbReference>
<dbReference type="OrthoDB" id="78824at2759"/>
<dbReference type="PROSITE" id="PS50002">
    <property type="entry name" value="SH3"/>
    <property type="match status" value="1"/>
</dbReference>
<keyword evidence="2 3" id="KW-0728">SH3 domain</keyword>
<dbReference type="PROSITE" id="PS50052">
    <property type="entry name" value="GUANYLATE_KINASE_2"/>
    <property type="match status" value="1"/>
</dbReference>
<name>A0A504Z3N1_FASGI</name>
<feature type="compositionally biased region" description="Pro residues" evidence="4">
    <location>
        <begin position="522"/>
        <end position="532"/>
    </location>
</feature>
<dbReference type="SMART" id="SM00326">
    <property type="entry name" value="SH3"/>
    <property type="match status" value="1"/>
</dbReference>
<dbReference type="STRING" id="46835.A0A504Z3N1"/>
<dbReference type="InterPro" id="IPR008145">
    <property type="entry name" value="GK/Ca_channel_bsu"/>
</dbReference>
<dbReference type="PANTHER" id="PTHR23122">
    <property type="entry name" value="MEMBRANE-ASSOCIATED GUANYLATE KINASE MAGUK"/>
    <property type="match status" value="1"/>
</dbReference>
<dbReference type="EMBL" id="SUNJ01001140">
    <property type="protein sequence ID" value="TPP67041.1"/>
    <property type="molecule type" value="Genomic_DNA"/>
</dbReference>
<feature type="region of interest" description="Disordered" evidence="4">
    <location>
        <begin position="199"/>
        <end position="250"/>
    </location>
</feature>
<feature type="compositionally biased region" description="Polar residues" evidence="4">
    <location>
        <begin position="210"/>
        <end position="244"/>
    </location>
</feature>
<dbReference type="Proteomes" id="UP000316759">
    <property type="component" value="Unassembled WGS sequence"/>
</dbReference>
<comment type="similarity">
    <text evidence="1">Belongs to the MAGUK family.</text>
</comment>
<dbReference type="Gene3D" id="3.40.50.300">
    <property type="entry name" value="P-loop containing nucleotide triphosphate hydrolases"/>
    <property type="match status" value="1"/>
</dbReference>
<proteinExistence type="inferred from homology"/>
<dbReference type="FunFam" id="3.30.63.10:FF:000002">
    <property type="entry name" value="Guanylate kinase 1"/>
    <property type="match status" value="1"/>
</dbReference>
<gene>
    <name evidence="7" type="ORF">FGIG_08938</name>
</gene>
<dbReference type="SMART" id="SM00072">
    <property type="entry name" value="GuKc"/>
    <property type="match status" value="1"/>
</dbReference>
<reference evidence="7 8" key="1">
    <citation type="submission" date="2019-04" db="EMBL/GenBank/DDBJ databases">
        <title>Annotation for the trematode Fasciola gigantica.</title>
        <authorList>
            <person name="Choi Y.-J."/>
        </authorList>
    </citation>
    <scope>NUCLEOTIDE SEQUENCE [LARGE SCALE GENOMIC DNA]</scope>
    <source>
        <strain evidence="7">Uganda_cow_1</strain>
    </source>
</reference>
<evidence type="ECO:0000256" key="3">
    <source>
        <dbReference type="PROSITE-ProRule" id="PRU00192"/>
    </source>
</evidence>
<accession>A0A504Z3N1</accession>
<dbReference type="InterPro" id="IPR020590">
    <property type="entry name" value="Guanylate_kinase_CS"/>
</dbReference>
<dbReference type="SUPFAM" id="SSF50044">
    <property type="entry name" value="SH3-domain"/>
    <property type="match status" value="1"/>
</dbReference>
<feature type="domain" description="Guanylate kinase-like" evidence="6">
    <location>
        <begin position="313"/>
        <end position="486"/>
    </location>
</feature>